<feature type="domain" description="Erythromycin biosynthesis protein CIII-like C-terminal" evidence="2">
    <location>
        <begin position="305"/>
        <end position="367"/>
    </location>
</feature>
<dbReference type="Gene3D" id="3.40.50.2000">
    <property type="entry name" value="Glycogen Phosphorylase B"/>
    <property type="match status" value="2"/>
</dbReference>
<dbReference type="InterPro" id="IPR010610">
    <property type="entry name" value="EryCIII-like_C"/>
</dbReference>
<dbReference type="Proteomes" id="UP000198814">
    <property type="component" value="Unassembled WGS sequence"/>
</dbReference>
<dbReference type="GO" id="GO:0005975">
    <property type="term" value="P:carbohydrate metabolic process"/>
    <property type="evidence" value="ECO:0007669"/>
    <property type="project" value="InterPro"/>
</dbReference>
<evidence type="ECO:0000313" key="4">
    <source>
        <dbReference type="Proteomes" id="UP000198814"/>
    </source>
</evidence>
<dbReference type="InterPro" id="IPR050426">
    <property type="entry name" value="Glycosyltransferase_28"/>
</dbReference>
<dbReference type="InterPro" id="IPR002213">
    <property type="entry name" value="UDP_glucos_trans"/>
</dbReference>
<name>A0A1H8VBW9_9PROT</name>
<dbReference type="Pfam" id="PF06722">
    <property type="entry name" value="EryCIII-like_C"/>
    <property type="match status" value="1"/>
</dbReference>
<organism evidence="3 4">
    <name type="scientific">Nitrosomonas oligotropha</name>
    <dbReference type="NCBI Taxonomy" id="42354"/>
    <lineage>
        <taxon>Bacteria</taxon>
        <taxon>Pseudomonadati</taxon>
        <taxon>Pseudomonadota</taxon>
        <taxon>Betaproteobacteria</taxon>
        <taxon>Nitrosomonadales</taxon>
        <taxon>Nitrosomonadaceae</taxon>
        <taxon>Nitrosomonas</taxon>
    </lineage>
</organism>
<dbReference type="STRING" id="42354.SAMN05216333_15013"/>
<evidence type="ECO:0000313" key="3">
    <source>
        <dbReference type="EMBL" id="SEP12743.1"/>
    </source>
</evidence>
<dbReference type="AlphaFoldDB" id="A0A1H8VBW9"/>
<evidence type="ECO:0000259" key="1">
    <source>
        <dbReference type="Pfam" id="PF03033"/>
    </source>
</evidence>
<gene>
    <name evidence="3" type="ORF">SAMN05216333_15013</name>
</gene>
<dbReference type="PANTHER" id="PTHR48050">
    <property type="entry name" value="STEROL 3-BETA-GLUCOSYLTRANSFERASE"/>
    <property type="match status" value="1"/>
</dbReference>
<keyword evidence="4" id="KW-1185">Reference proteome</keyword>
<dbReference type="CDD" id="cd03784">
    <property type="entry name" value="GT1_Gtf-like"/>
    <property type="match status" value="1"/>
</dbReference>
<keyword evidence="3" id="KW-0808">Transferase</keyword>
<feature type="domain" description="Glycosyltransferase family 28 N-terminal" evidence="1">
    <location>
        <begin position="8"/>
        <end position="77"/>
    </location>
</feature>
<evidence type="ECO:0000259" key="2">
    <source>
        <dbReference type="Pfam" id="PF06722"/>
    </source>
</evidence>
<dbReference type="EMBL" id="FODO01000050">
    <property type="protein sequence ID" value="SEP12743.1"/>
    <property type="molecule type" value="Genomic_DNA"/>
</dbReference>
<protein>
    <submittedName>
        <fullName evidence="3">Rhamnosyltransferase subunit B</fullName>
    </submittedName>
</protein>
<proteinExistence type="predicted"/>
<dbReference type="RefSeq" id="WP_090322711.1">
    <property type="nucleotide sequence ID" value="NZ_FNOE01000051.1"/>
</dbReference>
<reference evidence="4" key="1">
    <citation type="submission" date="2016-10" db="EMBL/GenBank/DDBJ databases">
        <authorList>
            <person name="Varghese N."/>
            <person name="Submissions S."/>
        </authorList>
    </citation>
    <scope>NUCLEOTIDE SEQUENCE [LARGE SCALE GENOMIC DNA]</scope>
    <source>
        <strain evidence="4">Nm76</strain>
    </source>
</reference>
<dbReference type="GO" id="GO:0008194">
    <property type="term" value="F:UDP-glycosyltransferase activity"/>
    <property type="evidence" value="ECO:0007669"/>
    <property type="project" value="InterPro"/>
</dbReference>
<sequence length="421" mass="46663">MSRIKRAVVMAVGSGGDVAPMASVAAKLADRGLESKLLAPERYQHFTEGTTAKFQSIGADEVFSEVFDGNDIWHPLKGFGAAWHYYGAAMRSGFQILRQGWNSTDTILVSSSFAVAARLAEELDGYRNTTVHLSPSIIFSAHQPSRWPSFSIPPAWPHFMKRWMVNAAERWVTDPVIGEQINPYRIALRLSPQKHFFSKWLHSPQRVIYAFPKWFAAPAEDWPVNGVLAGFPDGINRNHLLPDKLESFLRDGNAPVVVITTGSAVASRPSWVDRMIDFSINQGARVVVIGPVSHADREDKFVCRIPFAPFEALLGQTHLIVHHAGIGTMAEAMRAGLPQLLVPMAHDQADNAARLQKLGFGRKIDPITNFADIEAAWHWAFNPNTRKALQEAKQKISAEGDGANRIVEIVLADLSNEKFED</sequence>
<dbReference type="SUPFAM" id="SSF53756">
    <property type="entry name" value="UDP-Glycosyltransferase/glycogen phosphorylase"/>
    <property type="match status" value="1"/>
</dbReference>
<dbReference type="Pfam" id="PF03033">
    <property type="entry name" value="Glyco_transf_28"/>
    <property type="match status" value="1"/>
</dbReference>
<dbReference type="OrthoDB" id="9805366at2"/>
<dbReference type="GO" id="GO:0016758">
    <property type="term" value="F:hexosyltransferase activity"/>
    <property type="evidence" value="ECO:0007669"/>
    <property type="project" value="InterPro"/>
</dbReference>
<dbReference type="PANTHER" id="PTHR48050:SF13">
    <property type="entry name" value="STEROL 3-BETA-GLUCOSYLTRANSFERASE UGT80A2"/>
    <property type="match status" value="1"/>
</dbReference>
<dbReference type="InterPro" id="IPR004276">
    <property type="entry name" value="GlycoTrans_28_N"/>
</dbReference>
<accession>A0A1H8VBW9</accession>
<dbReference type="GO" id="GO:0033072">
    <property type="term" value="P:vancomycin biosynthetic process"/>
    <property type="evidence" value="ECO:0007669"/>
    <property type="project" value="UniProtKB-ARBA"/>
</dbReference>